<dbReference type="InParanoid" id="A0A482XF01"/>
<feature type="chain" id="PRO_5019810290" evidence="2">
    <location>
        <begin position="17"/>
        <end position="1327"/>
    </location>
</feature>
<name>A0A482XF01_LAOST</name>
<accession>A0A482XF01</accession>
<dbReference type="Proteomes" id="UP000291343">
    <property type="component" value="Unassembled WGS sequence"/>
</dbReference>
<feature type="region of interest" description="Disordered" evidence="1">
    <location>
        <begin position="194"/>
        <end position="215"/>
    </location>
</feature>
<feature type="region of interest" description="Disordered" evidence="1">
    <location>
        <begin position="1182"/>
        <end position="1201"/>
    </location>
</feature>
<feature type="compositionally biased region" description="Basic and acidic residues" evidence="1">
    <location>
        <begin position="977"/>
        <end position="987"/>
    </location>
</feature>
<feature type="region of interest" description="Disordered" evidence="1">
    <location>
        <begin position="1061"/>
        <end position="1080"/>
    </location>
</feature>
<feature type="signal peptide" evidence="2">
    <location>
        <begin position="1"/>
        <end position="16"/>
    </location>
</feature>
<feature type="compositionally biased region" description="Low complexity" evidence="1">
    <location>
        <begin position="297"/>
        <end position="328"/>
    </location>
</feature>
<feature type="region of interest" description="Disordered" evidence="1">
    <location>
        <begin position="859"/>
        <end position="893"/>
    </location>
</feature>
<proteinExistence type="predicted"/>
<feature type="region of interest" description="Disordered" evidence="1">
    <location>
        <begin position="542"/>
        <end position="572"/>
    </location>
</feature>
<keyword evidence="4" id="KW-1185">Reference proteome</keyword>
<feature type="compositionally biased region" description="Polar residues" evidence="1">
    <location>
        <begin position="1190"/>
        <end position="1201"/>
    </location>
</feature>
<feature type="region of interest" description="Disordered" evidence="1">
    <location>
        <begin position="1232"/>
        <end position="1277"/>
    </location>
</feature>
<feature type="compositionally biased region" description="Polar residues" evidence="1">
    <location>
        <begin position="1001"/>
        <end position="1039"/>
    </location>
</feature>
<feature type="region of interest" description="Disordered" evidence="1">
    <location>
        <begin position="463"/>
        <end position="493"/>
    </location>
</feature>
<feature type="region of interest" description="Disordered" evidence="1">
    <location>
        <begin position="273"/>
        <end position="361"/>
    </location>
</feature>
<feature type="compositionally biased region" description="Basic and acidic residues" evidence="1">
    <location>
        <begin position="481"/>
        <end position="493"/>
    </location>
</feature>
<organism evidence="3 4">
    <name type="scientific">Laodelphax striatellus</name>
    <name type="common">Small brown planthopper</name>
    <name type="synonym">Delphax striatella</name>
    <dbReference type="NCBI Taxonomy" id="195883"/>
    <lineage>
        <taxon>Eukaryota</taxon>
        <taxon>Metazoa</taxon>
        <taxon>Ecdysozoa</taxon>
        <taxon>Arthropoda</taxon>
        <taxon>Hexapoda</taxon>
        <taxon>Insecta</taxon>
        <taxon>Pterygota</taxon>
        <taxon>Neoptera</taxon>
        <taxon>Paraneoptera</taxon>
        <taxon>Hemiptera</taxon>
        <taxon>Auchenorrhyncha</taxon>
        <taxon>Fulgoroidea</taxon>
        <taxon>Delphacidae</taxon>
        <taxon>Criomorphinae</taxon>
        <taxon>Laodelphax</taxon>
    </lineage>
</organism>
<feature type="compositionally biased region" description="Polar residues" evidence="1">
    <location>
        <begin position="1128"/>
        <end position="1146"/>
    </location>
</feature>
<evidence type="ECO:0000313" key="3">
    <source>
        <dbReference type="EMBL" id="RZF44615.1"/>
    </source>
</evidence>
<feature type="region of interest" description="Disordered" evidence="1">
    <location>
        <begin position="1110"/>
        <end position="1175"/>
    </location>
</feature>
<feature type="region of interest" description="Disordered" evidence="1">
    <location>
        <begin position="228"/>
        <end position="254"/>
    </location>
</feature>
<dbReference type="FunCoup" id="A0A482XF01">
    <property type="interactions" value="14"/>
</dbReference>
<feature type="compositionally biased region" description="Polar residues" evidence="1">
    <location>
        <begin position="555"/>
        <end position="571"/>
    </location>
</feature>
<gene>
    <name evidence="3" type="ORF">LSTR_LSTR000567</name>
</gene>
<evidence type="ECO:0000256" key="1">
    <source>
        <dbReference type="SAM" id="MobiDB-lite"/>
    </source>
</evidence>
<comment type="caution">
    <text evidence="3">The sequence shown here is derived from an EMBL/GenBank/DDBJ whole genome shotgun (WGS) entry which is preliminary data.</text>
</comment>
<dbReference type="OrthoDB" id="8965057at2759"/>
<keyword evidence="2" id="KW-0732">Signal</keyword>
<dbReference type="EMBL" id="QKKF02010319">
    <property type="protein sequence ID" value="RZF44615.1"/>
    <property type="molecule type" value="Genomic_DNA"/>
</dbReference>
<sequence length="1327" mass="144880">MFTNCLLLLLLFAAESDLTIFSSRKEHFEGKQCVDKALFTADSRPVALRRLYEAAAPTPLPVVRQLDRYRRDGLRSSRFFAVTPVLAGKRRARPTKANGIDIETRTPAVVSRLRMWTSLEALGDVTVDPDCTHKIDATADNDDVDHRLPSPEEQVQAIALKFPAEIVKVDVSGRSFSRMSAFRRSLMHVECDATRRRGNKSRRGRSKRRNTIAGTDTKELAAIVCDSSDTNFGKSTPESVPSGATISEKKSHLESLKEWGRSRLRLIKNSEPAVRLRERSLSSRRKWGGDGEPQPHSSSGNWSASSESGHSTATSTSHHPRSSISSGSVCQKHGGGRRNVMVSTSSSVTSESTLTPDDGETCSMYSCDTEGYYTSFHLDSGLKTLREEEGPMPALRSTSALSAHNSSTLTADSEYELFGKGSTSTTASSAGTVCTTLIIPPPSVPERVNSHLSTERNVKSLTNLTSDKTPPLNKESAYYRTDNKSNTDPCRGRSVSELKKVEPVKSNLTKENVSKLKEQYSDNVMQADKNCMIMVEVHHEGEDDKNEKCGDSPDSGHNTCSSPVDSVTSPSLDLEMSECSDLEGVDRVERIRVKTTINSSRIPSMCVITPPQSDDEVSLSAMKTAVDIGDYVTIADVRNPATANPPVQTPVPNSPVLTRDTEYVSLNELPTNDSLERKRRQGARVTLDSEGKVVYSSDSLRRRKAIHTTGTFDPGPNIATSSSPVMQHRVMNIRPVVTSNSPILRGDRRLASASLTPTTQKIISASQQIISRPLSPLVGNKKIIVTESTTSTLLSKTDTLEKVDNKTVLPNNQTGLVTLAAQRRTSPSNQKQYFPKSAYGNMSPVATSNRPMSPLVLANNPKITNISNGRRSQTPPTSPVKSPTLSSRPLSPKNVVKANLNRAVSPTSPRGAYVRVKDATGSDEDSKMVKRSDSYRMANDDTKTVFNPNVLGRKQYGAGIVAGPKLLTAIQTVQTNKESKTREEGSSREGASSPPRHWQDTWPQRTPQAEVRSSTPTKPNTPPMNITSTLSPIRSATPTRSPMDLYAIIHESKKKIMKLKGKQSPEPVDPPATSKQVNWPKCIPTGQLRSMAVMDQSQDQVKIPFNGQYQRLSASPTPSPLYVDRQGSVVTSHTLPRRLNSSPPTKTESRYSPTDRSHLSPPQPMPNLPNRNYASLDRKFSPKANFRQPIPNSSRLGLSHSTSRNDFKQLLLRTGWSGTSPGKPSAVERLKNTKPAVPSPKNSKPAVPAVPTPKRKTWKSDVLSSTIPEDCDEADGASQREVNAILQSAARNRATAAAADIPKSSALVSQQCKAFQARSSPTLETAL</sequence>
<protein>
    <submittedName>
        <fullName evidence="3">Uncharacterized protein</fullName>
    </submittedName>
</protein>
<evidence type="ECO:0000313" key="4">
    <source>
        <dbReference type="Proteomes" id="UP000291343"/>
    </source>
</evidence>
<feature type="compositionally biased region" description="Basic residues" evidence="1">
    <location>
        <begin position="196"/>
        <end position="210"/>
    </location>
</feature>
<feature type="compositionally biased region" description="Basic and acidic residues" evidence="1">
    <location>
        <begin position="542"/>
        <end position="551"/>
    </location>
</feature>
<feature type="compositionally biased region" description="Polar residues" evidence="1">
    <location>
        <begin position="228"/>
        <end position="245"/>
    </location>
</feature>
<dbReference type="STRING" id="195883.A0A482XF01"/>
<feature type="compositionally biased region" description="Polar residues" evidence="1">
    <location>
        <begin position="861"/>
        <end position="889"/>
    </location>
</feature>
<evidence type="ECO:0000256" key="2">
    <source>
        <dbReference type="SAM" id="SignalP"/>
    </source>
</evidence>
<feature type="compositionally biased region" description="Low complexity" evidence="1">
    <location>
        <begin position="340"/>
        <end position="353"/>
    </location>
</feature>
<feature type="compositionally biased region" description="Basic and acidic residues" evidence="1">
    <location>
        <begin position="1147"/>
        <end position="1158"/>
    </location>
</feature>
<reference evidence="3 4" key="1">
    <citation type="journal article" date="2017" name="Gigascience">
        <title>Genome sequence of the small brown planthopper, Laodelphax striatellus.</title>
        <authorList>
            <person name="Zhu J."/>
            <person name="Jiang F."/>
            <person name="Wang X."/>
            <person name="Yang P."/>
            <person name="Bao Y."/>
            <person name="Zhao W."/>
            <person name="Wang W."/>
            <person name="Lu H."/>
            <person name="Wang Q."/>
            <person name="Cui N."/>
            <person name="Li J."/>
            <person name="Chen X."/>
            <person name="Luo L."/>
            <person name="Yu J."/>
            <person name="Kang L."/>
            <person name="Cui F."/>
        </authorList>
    </citation>
    <scope>NUCLEOTIDE SEQUENCE [LARGE SCALE GENOMIC DNA]</scope>
    <source>
        <strain evidence="3">Lst14</strain>
    </source>
</reference>
<feature type="region of interest" description="Disordered" evidence="1">
    <location>
        <begin position="973"/>
        <end position="1039"/>
    </location>
</feature>